<dbReference type="EMBL" id="CP163431">
    <property type="protein sequence ID" value="XDP99642.1"/>
    <property type="molecule type" value="Genomic_DNA"/>
</dbReference>
<dbReference type="RefSeq" id="WP_352112528.1">
    <property type="nucleotide sequence ID" value="NZ_CP163431.1"/>
</dbReference>
<evidence type="ECO:0000313" key="4">
    <source>
        <dbReference type="EMBL" id="XDP99642.1"/>
    </source>
</evidence>
<sequence length="95" mass="9643">MDKKNALRAGALAAGTTLMMLLMTSPALALTRDDGDDPGKGLSVAETLGLYVLIPLALFAIIAGLVMALDKSKDRAPKVKSGTKSGTGTAVDAKA</sequence>
<keyword evidence="3" id="KW-0732">Signal</keyword>
<accession>A0AB39M3X9</accession>
<keyword evidence="2" id="KW-1133">Transmembrane helix</keyword>
<name>A0AB39M3X9_9ACTN</name>
<evidence type="ECO:0008006" key="5">
    <source>
        <dbReference type="Google" id="ProtNLM"/>
    </source>
</evidence>
<proteinExistence type="predicted"/>
<feature type="transmembrane region" description="Helical" evidence="2">
    <location>
        <begin position="48"/>
        <end position="69"/>
    </location>
</feature>
<reference evidence="4" key="1">
    <citation type="submission" date="2024-07" db="EMBL/GenBank/DDBJ databases">
        <authorList>
            <person name="Yu S.T."/>
        </authorList>
    </citation>
    <scope>NUCLEOTIDE SEQUENCE</scope>
    <source>
        <strain evidence="4">R08</strain>
    </source>
</reference>
<dbReference type="AlphaFoldDB" id="A0AB39M3X9"/>
<evidence type="ECO:0000256" key="1">
    <source>
        <dbReference type="SAM" id="MobiDB-lite"/>
    </source>
</evidence>
<keyword evidence="2" id="KW-0472">Membrane</keyword>
<feature type="chain" id="PRO_5044312291" description="Secreted protein" evidence="3">
    <location>
        <begin position="30"/>
        <end position="95"/>
    </location>
</feature>
<protein>
    <recommendedName>
        <fullName evidence="5">Secreted protein</fullName>
    </recommendedName>
</protein>
<feature type="region of interest" description="Disordered" evidence="1">
    <location>
        <begin position="72"/>
        <end position="95"/>
    </location>
</feature>
<keyword evidence="2" id="KW-0812">Transmembrane</keyword>
<evidence type="ECO:0000256" key="2">
    <source>
        <dbReference type="SAM" id="Phobius"/>
    </source>
</evidence>
<organism evidence="4">
    <name type="scientific">Streptomyces sp. R08</name>
    <dbReference type="NCBI Taxonomy" id="3238624"/>
    <lineage>
        <taxon>Bacteria</taxon>
        <taxon>Bacillati</taxon>
        <taxon>Actinomycetota</taxon>
        <taxon>Actinomycetes</taxon>
        <taxon>Kitasatosporales</taxon>
        <taxon>Streptomycetaceae</taxon>
        <taxon>Streptomyces</taxon>
    </lineage>
</organism>
<feature type="signal peptide" evidence="3">
    <location>
        <begin position="1"/>
        <end position="29"/>
    </location>
</feature>
<gene>
    <name evidence="4" type="ORF">AB5J58_05350</name>
</gene>
<evidence type="ECO:0000256" key="3">
    <source>
        <dbReference type="SAM" id="SignalP"/>
    </source>
</evidence>